<feature type="compositionally biased region" description="Low complexity" evidence="1">
    <location>
        <begin position="377"/>
        <end position="386"/>
    </location>
</feature>
<dbReference type="EMBL" id="KZ308186">
    <property type="protein sequence ID" value="KAG8224153.1"/>
    <property type="molecule type" value="Genomic_DNA"/>
</dbReference>
<reference evidence="3" key="1">
    <citation type="submission" date="2013-04" db="EMBL/GenBank/DDBJ databases">
        <authorList>
            <person name="Qu J."/>
            <person name="Murali S.C."/>
            <person name="Bandaranaike D."/>
            <person name="Bellair M."/>
            <person name="Blankenburg K."/>
            <person name="Chao H."/>
            <person name="Dinh H."/>
            <person name="Doddapaneni H."/>
            <person name="Downs B."/>
            <person name="Dugan-Rocha S."/>
            <person name="Elkadiri S."/>
            <person name="Gnanaolivu R.D."/>
            <person name="Hernandez B."/>
            <person name="Javaid M."/>
            <person name="Jayaseelan J.C."/>
            <person name="Lee S."/>
            <person name="Li M."/>
            <person name="Ming W."/>
            <person name="Munidasa M."/>
            <person name="Muniz J."/>
            <person name="Nguyen L."/>
            <person name="Ongeri F."/>
            <person name="Osuji N."/>
            <person name="Pu L.-L."/>
            <person name="Puazo M."/>
            <person name="Qu C."/>
            <person name="Quiroz J."/>
            <person name="Raj R."/>
            <person name="Weissenberger G."/>
            <person name="Xin Y."/>
            <person name="Zou X."/>
            <person name="Han Y."/>
            <person name="Richards S."/>
            <person name="Worley K."/>
            <person name="Muzny D."/>
            <person name="Gibbs R."/>
        </authorList>
    </citation>
    <scope>NUCLEOTIDE SEQUENCE</scope>
    <source>
        <strain evidence="3">Sampled in the wild</strain>
    </source>
</reference>
<dbReference type="InterPro" id="IPR001849">
    <property type="entry name" value="PH_domain"/>
</dbReference>
<accession>A0A8K0JXE0</accession>
<dbReference type="PROSITE" id="PS50003">
    <property type="entry name" value="PH_DOMAIN"/>
    <property type="match status" value="1"/>
</dbReference>
<evidence type="ECO:0000256" key="1">
    <source>
        <dbReference type="SAM" id="MobiDB-lite"/>
    </source>
</evidence>
<protein>
    <recommendedName>
        <fullName evidence="2">PH domain-containing protein</fullName>
    </recommendedName>
</protein>
<feature type="region of interest" description="Disordered" evidence="1">
    <location>
        <begin position="550"/>
        <end position="581"/>
    </location>
</feature>
<dbReference type="Proteomes" id="UP000792457">
    <property type="component" value="Unassembled WGS sequence"/>
</dbReference>
<sequence>MRTYYFAAESSESMERWMYNMNLASLLQRDFAPGAVSEGASWDERQSGRPSVSSFSSLLNQSADDSDSGFHGGRSPKHATIAVGSANSGQPAVVPMWATKGKKLEEETLSEVSRERDAVVNYRKGAETTPEVPSLPAEFQPLYANAPPKPRRLNSGGRDYSTSPERSPDRKAAEDGVVLRSKVPAKETQQNGMYVDRNQRTSRPTVSYASIRHERNSSYQQQNMQVQQQPIGIPAPNQVGIPMVDRRTPDTYGRSNTAETSTTAGIPKMVPNKVDYEDVYSVNQTSDQVIGRMNRWSSGPYEAQHFYPTEIHHNTMPQQAPHMHLFPPSGHSPQQGLQQHTHSTPLGVVQRMPISHPYSVSPTTAQHQHPPLPQAQPQPHVNQQLMPPQPQPQMLHRRTPPLPRPHSADFLGHYDHNQMSYVMPLPANRTTPIEHPSPKISTAAEESQKPYKNVPSVEMREHRVTDVVPAQQIQRPKSSMDIRPMSQTLSFDPVDYWSEESYARMMRQSLYMHAHHVHPSSSSSHKGSETSSGMGHQQLQNWPPYMQEASPALTHQSAPRIPQISPKPQTIDPPSPYKGTEDMAATIPLRQSAPPGKKDLNQGGYFLRSASARMPRSRYHSGDSQRDQPNVLSTIPGEEEKNGEKKMQQVMILKLISFSCLM</sequence>
<dbReference type="OrthoDB" id="43122at2759"/>
<feature type="region of interest" description="Disordered" evidence="1">
    <location>
        <begin position="356"/>
        <end position="399"/>
    </location>
</feature>
<dbReference type="AlphaFoldDB" id="A0A8K0JXE0"/>
<proteinExistence type="predicted"/>
<feature type="domain" description="PH" evidence="2">
    <location>
        <begin position="1"/>
        <end position="26"/>
    </location>
</feature>
<comment type="caution">
    <text evidence="3">The sequence shown here is derived from an EMBL/GenBank/DDBJ whole genome shotgun (WGS) entry which is preliminary data.</text>
</comment>
<keyword evidence="4" id="KW-1185">Reference proteome</keyword>
<name>A0A8K0JXE0_LADFU</name>
<feature type="region of interest" description="Disordered" evidence="1">
    <location>
        <begin position="123"/>
        <end position="179"/>
    </location>
</feature>
<organism evidence="3 4">
    <name type="scientific">Ladona fulva</name>
    <name type="common">Scarce chaser dragonfly</name>
    <name type="synonym">Libellula fulva</name>
    <dbReference type="NCBI Taxonomy" id="123851"/>
    <lineage>
        <taxon>Eukaryota</taxon>
        <taxon>Metazoa</taxon>
        <taxon>Ecdysozoa</taxon>
        <taxon>Arthropoda</taxon>
        <taxon>Hexapoda</taxon>
        <taxon>Insecta</taxon>
        <taxon>Pterygota</taxon>
        <taxon>Palaeoptera</taxon>
        <taxon>Odonata</taxon>
        <taxon>Epiprocta</taxon>
        <taxon>Anisoptera</taxon>
        <taxon>Libelluloidea</taxon>
        <taxon>Libellulidae</taxon>
        <taxon>Ladona</taxon>
    </lineage>
</organism>
<gene>
    <name evidence="3" type="ORF">J437_LFUL005537</name>
</gene>
<feature type="compositionally biased region" description="Low complexity" evidence="1">
    <location>
        <begin position="519"/>
        <end position="532"/>
    </location>
</feature>
<evidence type="ECO:0000313" key="3">
    <source>
        <dbReference type="EMBL" id="KAG8224153.1"/>
    </source>
</evidence>
<reference evidence="3" key="2">
    <citation type="submission" date="2017-10" db="EMBL/GenBank/DDBJ databases">
        <title>Ladona fulva Genome sequencing and assembly.</title>
        <authorList>
            <person name="Murali S."/>
            <person name="Richards S."/>
            <person name="Bandaranaike D."/>
            <person name="Bellair M."/>
            <person name="Blankenburg K."/>
            <person name="Chao H."/>
            <person name="Dinh H."/>
            <person name="Doddapaneni H."/>
            <person name="Dugan-Rocha S."/>
            <person name="Elkadiri S."/>
            <person name="Gnanaolivu R."/>
            <person name="Hernandez B."/>
            <person name="Skinner E."/>
            <person name="Javaid M."/>
            <person name="Lee S."/>
            <person name="Li M."/>
            <person name="Ming W."/>
            <person name="Munidasa M."/>
            <person name="Muniz J."/>
            <person name="Nguyen L."/>
            <person name="Hughes D."/>
            <person name="Osuji N."/>
            <person name="Pu L.-L."/>
            <person name="Puazo M."/>
            <person name="Qu C."/>
            <person name="Quiroz J."/>
            <person name="Raj R."/>
            <person name="Weissenberger G."/>
            <person name="Xin Y."/>
            <person name="Zou X."/>
            <person name="Han Y."/>
            <person name="Worley K."/>
            <person name="Muzny D."/>
            <person name="Gibbs R."/>
        </authorList>
    </citation>
    <scope>NUCLEOTIDE SEQUENCE</scope>
    <source>
        <strain evidence="3">Sampled in the wild</strain>
    </source>
</reference>
<feature type="region of interest" description="Disordered" evidence="1">
    <location>
        <begin position="612"/>
        <end position="645"/>
    </location>
</feature>
<feature type="compositionally biased region" description="Low complexity" evidence="1">
    <location>
        <begin position="48"/>
        <end position="62"/>
    </location>
</feature>
<evidence type="ECO:0000313" key="4">
    <source>
        <dbReference type="Proteomes" id="UP000792457"/>
    </source>
</evidence>
<feature type="region of interest" description="Disordered" evidence="1">
    <location>
        <begin position="517"/>
        <end position="537"/>
    </location>
</feature>
<feature type="region of interest" description="Disordered" evidence="1">
    <location>
        <begin position="38"/>
        <end position="93"/>
    </location>
</feature>
<evidence type="ECO:0000259" key="2">
    <source>
        <dbReference type="PROSITE" id="PS50003"/>
    </source>
</evidence>